<feature type="domain" description="CCHC-type" evidence="9">
    <location>
        <begin position="128"/>
        <end position="143"/>
    </location>
</feature>
<dbReference type="GO" id="GO:0071035">
    <property type="term" value="P:nuclear polyadenylation-dependent rRNA catabolic process"/>
    <property type="evidence" value="ECO:0007669"/>
    <property type="project" value="TreeGrafter"/>
</dbReference>
<evidence type="ECO:0000259" key="9">
    <source>
        <dbReference type="PROSITE" id="PS50158"/>
    </source>
</evidence>
<feature type="compositionally biased region" description="Basic and acidic residues" evidence="8">
    <location>
        <begin position="21"/>
        <end position="39"/>
    </location>
</feature>
<evidence type="ECO:0000256" key="3">
    <source>
        <dbReference type="ARBA" id="ARBA00022737"/>
    </source>
</evidence>
<dbReference type="InParanoid" id="I2H9S0"/>
<feature type="region of interest" description="Disordered" evidence="8">
    <location>
        <begin position="464"/>
        <end position="494"/>
    </location>
</feature>
<dbReference type="PROSITE" id="PS50158">
    <property type="entry name" value="ZF_CCHC"/>
    <property type="match status" value="3"/>
</dbReference>
<dbReference type="SUPFAM" id="SSF57756">
    <property type="entry name" value="Retrovirus zinc finger-like domains"/>
    <property type="match status" value="2"/>
</dbReference>
<dbReference type="Pfam" id="PF21759">
    <property type="entry name" value="AIR2-like_ZnK4"/>
    <property type="match status" value="1"/>
</dbReference>
<dbReference type="EMBL" id="HE806325">
    <property type="protein sequence ID" value="CCH63122.1"/>
    <property type="molecule type" value="Genomic_DNA"/>
</dbReference>
<feature type="compositionally biased region" description="Low complexity" evidence="8">
    <location>
        <begin position="540"/>
        <end position="583"/>
    </location>
</feature>
<dbReference type="SMART" id="SM00343">
    <property type="entry name" value="ZnF_C2HC"/>
    <property type="match status" value="5"/>
</dbReference>
<dbReference type="InterPro" id="IPR051644">
    <property type="entry name" value="TRAMP_AT-DNA-binding"/>
</dbReference>
<proteinExistence type="predicted"/>
<dbReference type="GO" id="GO:0003723">
    <property type="term" value="F:RNA binding"/>
    <property type="evidence" value="ECO:0007669"/>
    <property type="project" value="TreeGrafter"/>
</dbReference>
<feature type="domain" description="CCHC-type" evidence="9">
    <location>
        <begin position="198"/>
        <end position="213"/>
    </location>
</feature>
<evidence type="ECO:0000256" key="5">
    <source>
        <dbReference type="ARBA" id="ARBA00022833"/>
    </source>
</evidence>
<evidence type="ECO:0000256" key="2">
    <source>
        <dbReference type="ARBA" id="ARBA00022723"/>
    </source>
</evidence>
<name>I2H9S0_HENB6</name>
<dbReference type="Gene3D" id="4.10.60.10">
    <property type="entry name" value="Zinc finger, CCHC-type"/>
    <property type="match status" value="2"/>
</dbReference>
<keyword evidence="11" id="KW-1185">Reference proteome</keyword>
<evidence type="ECO:0000256" key="8">
    <source>
        <dbReference type="SAM" id="MobiDB-lite"/>
    </source>
</evidence>
<feature type="region of interest" description="Disordered" evidence="8">
    <location>
        <begin position="507"/>
        <end position="526"/>
    </location>
</feature>
<dbReference type="GO" id="GO:0071038">
    <property type="term" value="P:TRAMP-dependent tRNA surveillance pathway"/>
    <property type="evidence" value="ECO:0007669"/>
    <property type="project" value="TreeGrafter"/>
</dbReference>
<dbReference type="OrthoDB" id="7608935at2759"/>
<evidence type="ECO:0000256" key="1">
    <source>
        <dbReference type="ARBA" id="ARBA00004123"/>
    </source>
</evidence>
<evidence type="ECO:0000256" key="7">
    <source>
        <dbReference type="PROSITE-ProRule" id="PRU00047"/>
    </source>
</evidence>
<feature type="domain" description="CCHC-type" evidence="9">
    <location>
        <begin position="89"/>
        <end position="104"/>
    </location>
</feature>
<evidence type="ECO:0000313" key="10">
    <source>
        <dbReference type="EMBL" id="CCH63122.1"/>
    </source>
</evidence>
<dbReference type="PANTHER" id="PTHR46543">
    <property type="entry name" value="ZINC FINGER CCHC DOMAIN-CONTAINING PROTEIN 7"/>
    <property type="match status" value="1"/>
</dbReference>
<dbReference type="GO" id="GO:0071036">
    <property type="term" value="P:nuclear polyadenylation-dependent snoRNA catabolic process"/>
    <property type="evidence" value="ECO:0007669"/>
    <property type="project" value="TreeGrafter"/>
</dbReference>
<accession>I2H9S0</accession>
<dbReference type="GO" id="GO:0071039">
    <property type="term" value="P:nuclear polyadenylation-dependent CUT catabolic process"/>
    <property type="evidence" value="ECO:0007669"/>
    <property type="project" value="TreeGrafter"/>
</dbReference>
<feature type="compositionally biased region" description="Polar residues" evidence="8">
    <location>
        <begin position="464"/>
        <end position="477"/>
    </location>
</feature>
<dbReference type="Proteomes" id="UP000002866">
    <property type="component" value="Chromosome 10"/>
</dbReference>
<dbReference type="GO" id="GO:0008270">
    <property type="term" value="F:zinc ion binding"/>
    <property type="evidence" value="ECO:0007669"/>
    <property type="project" value="UniProtKB-KW"/>
</dbReference>
<reference evidence="10 11" key="1">
    <citation type="journal article" date="2011" name="Proc. Natl. Acad. Sci. U.S.A.">
        <title>Evolutionary erosion of yeast sex chromosomes by mating-type switching accidents.</title>
        <authorList>
            <person name="Gordon J.L."/>
            <person name="Armisen D."/>
            <person name="Proux-Wera E."/>
            <person name="Oheigeartaigh S.S."/>
            <person name="Byrne K.P."/>
            <person name="Wolfe K.H."/>
        </authorList>
    </citation>
    <scope>NUCLEOTIDE SEQUENCE [LARGE SCALE GENOMIC DNA]</scope>
    <source>
        <strain evidence="11">ATCC 34711 / CBS 6284 / DSM 70876 / NBRC 10599 / NRRL Y-10934 / UCD 77-7</strain>
    </source>
</reference>
<protein>
    <recommendedName>
        <fullName evidence="9">CCHC-type domain-containing protein</fullName>
    </recommendedName>
</protein>
<dbReference type="GO" id="GO:0071037">
    <property type="term" value="P:nuclear polyadenylation-dependent snRNA catabolic process"/>
    <property type="evidence" value="ECO:0007669"/>
    <property type="project" value="TreeGrafter"/>
</dbReference>
<organism evidence="10 11">
    <name type="scientific">Henningerozyma blattae (strain ATCC 34711 / CBS 6284 / DSM 70876 / NBRC 10599 / NRRL Y-10934 / UCD 77-7)</name>
    <name type="common">Yeast</name>
    <name type="synonym">Tetrapisispora blattae</name>
    <dbReference type="NCBI Taxonomy" id="1071380"/>
    <lineage>
        <taxon>Eukaryota</taxon>
        <taxon>Fungi</taxon>
        <taxon>Dikarya</taxon>
        <taxon>Ascomycota</taxon>
        <taxon>Saccharomycotina</taxon>
        <taxon>Saccharomycetes</taxon>
        <taxon>Saccharomycetales</taxon>
        <taxon>Saccharomycetaceae</taxon>
        <taxon>Henningerozyma</taxon>
    </lineage>
</organism>
<feature type="region of interest" description="Disordered" evidence="8">
    <location>
        <begin position="20"/>
        <end position="39"/>
    </location>
</feature>
<keyword evidence="3" id="KW-0677">Repeat</keyword>
<dbReference type="GO" id="GO:0031499">
    <property type="term" value="C:TRAMP complex"/>
    <property type="evidence" value="ECO:0007669"/>
    <property type="project" value="TreeGrafter"/>
</dbReference>
<dbReference type="GeneID" id="14498305"/>
<dbReference type="PANTHER" id="PTHR46543:SF1">
    <property type="entry name" value="ZINC FINGER CCHC DOMAIN-CONTAINING PROTEIN 7"/>
    <property type="match status" value="1"/>
</dbReference>
<keyword evidence="5" id="KW-0862">Zinc</keyword>
<feature type="region of interest" description="Disordered" evidence="8">
    <location>
        <begin position="540"/>
        <end position="598"/>
    </location>
</feature>
<dbReference type="STRING" id="1071380.I2H9S0"/>
<dbReference type="RefSeq" id="XP_004182641.1">
    <property type="nucleotide sequence ID" value="XM_004182593.1"/>
</dbReference>
<gene>
    <name evidence="10" type="primary">TBLA0J01250</name>
    <name evidence="10" type="ORF">TBLA_0J01250</name>
</gene>
<comment type="subcellular location">
    <subcellularLocation>
        <location evidence="1">Nucleus</location>
    </subcellularLocation>
</comment>
<evidence type="ECO:0000256" key="6">
    <source>
        <dbReference type="ARBA" id="ARBA00023242"/>
    </source>
</evidence>
<dbReference type="GO" id="GO:0071031">
    <property type="term" value="P:nuclear mRNA surveillance of mRNA 3'-end processing"/>
    <property type="evidence" value="ECO:0007669"/>
    <property type="project" value="TreeGrafter"/>
</dbReference>
<keyword evidence="2" id="KW-0479">Metal-binding</keyword>
<dbReference type="AlphaFoldDB" id="I2H9S0"/>
<dbReference type="InterPro" id="IPR049024">
    <property type="entry name" value="AIR2-like_ZnK4"/>
</dbReference>
<keyword evidence="6" id="KW-0539">Nucleus</keyword>
<evidence type="ECO:0000256" key="4">
    <source>
        <dbReference type="ARBA" id="ARBA00022771"/>
    </source>
</evidence>
<dbReference type="KEGG" id="tbl:TBLA_0J01250"/>
<dbReference type="Pfam" id="PF00098">
    <property type="entry name" value="zf-CCHC"/>
    <property type="match status" value="2"/>
</dbReference>
<keyword evidence="4 7" id="KW-0863">Zinc-finger</keyword>
<dbReference type="HOGENOM" id="CLU_456480_0_0_1"/>
<sequence>MTKATDTLHFIDDSTLTTQEDSLKDGHDTNDNELSDKHKIIAPSIDQVTEDPNELRVSRGNHRYFGINEKTDDIKFISTTNYKDVKNLKCSNCQEYGHFKKNCPHIICSYCGLVDDHYSTHCKKVMFCSNCNQMGHYRSHCPEKIIYKNCSTCNSKLHTEDRCSSIWRSYILNRSNDKHDPKTKEKKKLVLPMHLIFCYNCASKGHFGDDCPKRRSSKVPLDDGSAFTGKNLSDDLKKQYFQNLESKKKDDYYYDNYNNSNAYSYQNHGDHNLDYYYNNDRYPNKNNFDNYTNNTSNNLPYSPNNYLINNTTQPEFTNFYPPPNQYNPNPAFPPSQQHFANNNTNAYMNNNDMYFNNNDPYLNNNDLYLNNKGPYHYQHSYESYQNQTAYMDAPYTNNTTSYKANQYYNGNTTAAPIMNNNNDSNLHYGNDYRSIPSQNSNLYYTVPNSYSNGNNYIKPTYSSIQQQSNYRSNPSNYSEDHFNQNFGDGYNYNKRKSEINYDDEEIGQEKEKVENPKKRKYVSRKGRELNLKRDYSIYSSNNNAAMNNNNNSNNNNNNNNNHNNHNNNNNNNDNKNNNKNNDNGSQFVLAPTRTGTLD</sequence>
<dbReference type="InterPro" id="IPR036875">
    <property type="entry name" value="Znf_CCHC_sf"/>
</dbReference>
<dbReference type="InterPro" id="IPR001878">
    <property type="entry name" value="Znf_CCHC"/>
</dbReference>
<feature type="compositionally biased region" description="Basic and acidic residues" evidence="8">
    <location>
        <begin position="507"/>
        <end position="516"/>
    </location>
</feature>
<dbReference type="eggNOG" id="KOG4400">
    <property type="taxonomic scope" value="Eukaryota"/>
</dbReference>
<evidence type="ECO:0000313" key="11">
    <source>
        <dbReference type="Proteomes" id="UP000002866"/>
    </source>
</evidence>